<evidence type="ECO:0000313" key="6">
    <source>
        <dbReference type="Proteomes" id="UP001516464"/>
    </source>
</evidence>
<dbReference type="InterPro" id="IPR000754">
    <property type="entry name" value="Ribosomal_uS9"/>
</dbReference>
<evidence type="ECO:0000256" key="1">
    <source>
        <dbReference type="ARBA" id="ARBA00005251"/>
    </source>
</evidence>
<dbReference type="PANTHER" id="PTHR21569:SF16">
    <property type="entry name" value="RIBOSOMAL PROTEIN S16"/>
    <property type="match status" value="1"/>
</dbReference>
<keyword evidence="6" id="KW-1185">Reference proteome</keyword>
<dbReference type="SUPFAM" id="SSF54211">
    <property type="entry name" value="Ribosomal protein S5 domain 2-like"/>
    <property type="match status" value="1"/>
</dbReference>
<dbReference type="GO" id="GO:0005840">
    <property type="term" value="C:ribosome"/>
    <property type="evidence" value="ECO:0007669"/>
    <property type="project" value="UniProtKB-KW"/>
</dbReference>
<gene>
    <name evidence="5" type="primary">RpS16</name>
    <name evidence="5" type="ORF">TCON_0068</name>
</gene>
<comment type="similarity">
    <text evidence="1">Belongs to the universal ribosomal protein uS9 family.</text>
</comment>
<evidence type="ECO:0000256" key="3">
    <source>
        <dbReference type="ARBA" id="ARBA00023274"/>
    </source>
</evidence>
<dbReference type="EMBL" id="SBIQ01000002">
    <property type="protein sequence ID" value="KAF7684759.1"/>
    <property type="molecule type" value="Genomic_DNA"/>
</dbReference>
<feature type="region of interest" description="Disordered" evidence="4">
    <location>
        <begin position="126"/>
        <end position="146"/>
    </location>
</feature>
<evidence type="ECO:0000313" key="5">
    <source>
        <dbReference type="EMBL" id="KAF7684759.1"/>
    </source>
</evidence>
<keyword evidence="3" id="KW-0687">Ribonucleoprotein</keyword>
<dbReference type="PANTHER" id="PTHR21569">
    <property type="entry name" value="RIBOSOMAL PROTEIN S9"/>
    <property type="match status" value="1"/>
</dbReference>
<proteinExistence type="inferred from homology"/>
<comment type="caution">
    <text evidence="5">The sequence shown here is derived from an EMBL/GenBank/DDBJ whole genome shotgun (WGS) entry which is preliminary data.</text>
</comment>
<organism evidence="5 6">
    <name type="scientific">Astathelohania contejeani</name>
    <dbReference type="NCBI Taxonomy" id="164912"/>
    <lineage>
        <taxon>Eukaryota</taxon>
        <taxon>Fungi</taxon>
        <taxon>Fungi incertae sedis</taxon>
        <taxon>Microsporidia</taxon>
        <taxon>Astathelohaniidae</taxon>
        <taxon>Astathelohania</taxon>
    </lineage>
</organism>
<dbReference type="Pfam" id="PF00380">
    <property type="entry name" value="Ribosomal_S9"/>
    <property type="match status" value="1"/>
</dbReference>
<sequence>MTINNRREVTSIGQKKTCVARAVCKEGSSFFIKVNDVPLHLVQDRLLQAKIKEVVALIRPINLDGLEITISIPRGGPTARVYAAVQAFAKSVLAYYGKYYDEWKKVEIENRIRAFDRSIIITDSRRREPKKYGGPGARARYQKSYR</sequence>
<dbReference type="Proteomes" id="UP001516464">
    <property type="component" value="Unassembled WGS sequence"/>
</dbReference>
<reference evidence="5 6" key="1">
    <citation type="submission" date="2019-01" db="EMBL/GenBank/DDBJ databases">
        <title>Genomes sequencing and comparative genomics of infectious freshwater microsporidia, Cucumispora dikerogammari and Thelohania contejeani.</title>
        <authorList>
            <person name="Cormier A."/>
            <person name="Giraud I."/>
            <person name="Wattier R."/>
            <person name="Teixeira M."/>
            <person name="Grandjean F."/>
            <person name="Rigaud T."/>
            <person name="Cordaux R."/>
        </authorList>
    </citation>
    <scope>NUCLEOTIDE SEQUENCE [LARGE SCALE GENOMIC DNA]</scope>
    <source>
        <strain evidence="5">T1</strain>
        <tissue evidence="5">Spores</tissue>
    </source>
</reference>
<keyword evidence="2 5" id="KW-0689">Ribosomal protein</keyword>
<accession>A0ABQ7I325</accession>
<protein>
    <submittedName>
        <fullName evidence="5">40S ribosomal protein S16</fullName>
    </submittedName>
</protein>
<evidence type="ECO:0000256" key="2">
    <source>
        <dbReference type="ARBA" id="ARBA00022980"/>
    </source>
</evidence>
<dbReference type="Gene3D" id="3.30.230.10">
    <property type="match status" value="1"/>
</dbReference>
<dbReference type="InterPro" id="IPR014721">
    <property type="entry name" value="Ribsml_uS5_D2-typ_fold_subgr"/>
</dbReference>
<name>A0ABQ7I325_9MICR</name>
<evidence type="ECO:0000256" key="4">
    <source>
        <dbReference type="SAM" id="MobiDB-lite"/>
    </source>
</evidence>
<dbReference type="InterPro" id="IPR020568">
    <property type="entry name" value="Ribosomal_Su5_D2-typ_SF"/>
</dbReference>